<evidence type="ECO:0000313" key="3">
    <source>
        <dbReference type="Proteomes" id="UP000663671"/>
    </source>
</evidence>
<keyword evidence="1" id="KW-0472">Membrane</keyword>
<dbReference type="AlphaFoldDB" id="A0A8A1MGJ5"/>
<accession>A0A8A1MGJ5</accession>
<gene>
    <name evidence="2" type="ORF">I7I51_06452</name>
</gene>
<evidence type="ECO:0000256" key="1">
    <source>
        <dbReference type="SAM" id="Phobius"/>
    </source>
</evidence>
<proteinExistence type="predicted"/>
<dbReference type="OrthoDB" id="10541338at2759"/>
<organism evidence="2 3">
    <name type="scientific">Ajellomyces capsulatus</name>
    <name type="common">Darling's disease fungus</name>
    <name type="synonym">Histoplasma capsulatum</name>
    <dbReference type="NCBI Taxonomy" id="5037"/>
    <lineage>
        <taxon>Eukaryota</taxon>
        <taxon>Fungi</taxon>
        <taxon>Dikarya</taxon>
        <taxon>Ascomycota</taxon>
        <taxon>Pezizomycotina</taxon>
        <taxon>Eurotiomycetes</taxon>
        <taxon>Eurotiomycetidae</taxon>
        <taxon>Onygenales</taxon>
        <taxon>Ajellomycetaceae</taxon>
        <taxon>Histoplasma</taxon>
    </lineage>
</organism>
<keyword evidence="1" id="KW-0812">Transmembrane</keyword>
<name>A0A8A1MGJ5_AJECA</name>
<reference evidence="2" key="1">
    <citation type="submission" date="2021-01" db="EMBL/GenBank/DDBJ databases">
        <title>Chromosome-level genome assembly of a human fungal pathogen reveals clustering of transcriptionally co-regulated genes.</title>
        <authorList>
            <person name="Voorhies M."/>
            <person name="Cohen S."/>
            <person name="Shea T.P."/>
            <person name="Petrus S."/>
            <person name="Munoz J.F."/>
            <person name="Poplawski S."/>
            <person name="Goldman W.E."/>
            <person name="Michael T."/>
            <person name="Cuomo C.A."/>
            <person name="Sil A."/>
            <person name="Beyhan S."/>
        </authorList>
    </citation>
    <scope>NUCLEOTIDE SEQUENCE</scope>
    <source>
        <strain evidence="2">WU24</strain>
    </source>
</reference>
<dbReference type="Proteomes" id="UP000663671">
    <property type="component" value="Chromosome 3"/>
</dbReference>
<dbReference type="EMBL" id="CP069115">
    <property type="protein sequence ID" value="QSS65606.1"/>
    <property type="molecule type" value="Genomic_DNA"/>
</dbReference>
<protein>
    <submittedName>
        <fullName evidence="2">Uncharacterized protein</fullName>
    </submittedName>
</protein>
<keyword evidence="1" id="KW-1133">Transmembrane helix</keyword>
<feature type="transmembrane region" description="Helical" evidence="1">
    <location>
        <begin position="77"/>
        <end position="97"/>
    </location>
</feature>
<sequence>MYIALAFHGLRYPFPVPSTQPGAPDCTLHTPGYWALLWQPSSRMYCNSPGDEYKSSIDHDVISVKAVLNGKRKSKRLIFRLNITLAGVYAITVQLLLLGKVHPTVCSVGEEKPSSVGDAVEVKATIMQHQ</sequence>
<evidence type="ECO:0000313" key="2">
    <source>
        <dbReference type="EMBL" id="QSS65606.1"/>
    </source>
</evidence>
<dbReference type="VEuPathDB" id="FungiDB:I7I51_06452"/>